<protein>
    <recommendedName>
        <fullName evidence="2">Antitoxin ParD</fullName>
    </recommendedName>
</protein>
<dbReference type="AlphaFoldDB" id="A0A6L9JLK9"/>
<dbReference type="EMBL" id="WSFA01000012">
    <property type="protein sequence ID" value="NDL38520.1"/>
    <property type="molecule type" value="Genomic_DNA"/>
</dbReference>
<dbReference type="Proteomes" id="UP000479300">
    <property type="component" value="Unassembled WGS sequence"/>
</dbReference>
<accession>A0A6L9JLK9</accession>
<dbReference type="InterPro" id="IPR038296">
    <property type="entry name" value="ParD_sf"/>
</dbReference>
<comment type="caution">
    <text evidence="5">The sequence shown here is derived from an EMBL/GenBank/DDBJ whole genome shotgun (WGS) entry which is preliminary data.</text>
</comment>
<name>A0A6L9JLK9_PHOLM</name>
<dbReference type="InterPro" id="IPR010985">
    <property type="entry name" value="Ribbon_hlx_hlx"/>
</dbReference>
<dbReference type="GO" id="GO:0006355">
    <property type="term" value="P:regulation of DNA-templated transcription"/>
    <property type="evidence" value="ECO:0007669"/>
    <property type="project" value="InterPro"/>
</dbReference>
<evidence type="ECO:0000256" key="4">
    <source>
        <dbReference type="ARBA" id="ARBA00037106"/>
    </source>
</evidence>
<dbReference type="CDD" id="cd22231">
    <property type="entry name" value="RHH_NikR_HicB-like"/>
    <property type="match status" value="1"/>
</dbReference>
<comment type="similarity">
    <text evidence="1">Belongs to the ParD antitoxin family.</text>
</comment>
<dbReference type="PANTHER" id="PTHR36582">
    <property type="entry name" value="ANTITOXIN PARD"/>
    <property type="match status" value="1"/>
</dbReference>
<sequence length="134" mass="15051">MGEQLDRFVQHMIESGRYGNASEVIRSALRLLEQQEAYALCGRNFLTKPSWGIIIQNTRSDAELTLCRKQRLHSRFFALVGNAANDIRRGFCFSFPLSHTHNNSHGFGLVGNRSQSMEQCARFTGLTTGSQNIG</sequence>
<proteinExistence type="inferred from homology"/>
<evidence type="ECO:0000256" key="2">
    <source>
        <dbReference type="ARBA" id="ARBA00017940"/>
    </source>
</evidence>
<evidence type="ECO:0000256" key="1">
    <source>
        <dbReference type="ARBA" id="ARBA00008580"/>
    </source>
</evidence>
<dbReference type="SUPFAM" id="SSF47598">
    <property type="entry name" value="Ribbon-helix-helix"/>
    <property type="match status" value="1"/>
</dbReference>
<gene>
    <name evidence="5" type="ORF">GPY51_06915</name>
</gene>
<keyword evidence="3" id="KW-1277">Toxin-antitoxin system</keyword>
<dbReference type="InterPro" id="IPR022789">
    <property type="entry name" value="ParD"/>
</dbReference>
<dbReference type="Gene3D" id="6.10.10.120">
    <property type="entry name" value="Antitoxin ParD1-like"/>
    <property type="match status" value="1"/>
</dbReference>
<dbReference type="Pfam" id="PF03693">
    <property type="entry name" value="ParD_antitoxin"/>
    <property type="match status" value="1"/>
</dbReference>
<dbReference type="NCBIfam" id="TIGR02606">
    <property type="entry name" value="antidote_CC2985"/>
    <property type="match status" value="1"/>
</dbReference>
<dbReference type="PANTHER" id="PTHR36582:SF2">
    <property type="entry name" value="ANTITOXIN PARD"/>
    <property type="match status" value="1"/>
</dbReference>
<evidence type="ECO:0000313" key="6">
    <source>
        <dbReference type="Proteomes" id="UP000479300"/>
    </source>
</evidence>
<comment type="function">
    <text evidence="4">Antitoxin component of a type II toxin-antitoxin (TA) system. Neutralizes the effect of toxin ParE.</text>
</comment>
<evidence type="ECO:0000313" key="5">
    <source>
        <dbReference type="EMBL" id="NDL38520.1"/>
    </source>
</evidence>
<organism evidence="5 6">
    <name type="scientific">Photorhabdus laumondii subsp. laumondii</name>
    <name type="common">Photorhabdus luminescens subsp. laumondii</name>
    <dbReference type="NCBI Taxonomy" id="141679"/>
    <lineage>
        <taxon>Bacteria</taxon>
        <taxon>Pseudomonadati</taxon>
        <taxon>Pseudomonadota</taxon>
        <taxon>Gammaproteobacteria</taxon>
        <taxon>Enterobacterales</taxon>
        <taxon>Morganellaceae</taxon>
        <taxon>Photorhabdus</taxon>
    </lineage>
</organism>
<reference evidence="5 6" key="1">
    <citation type="submission" date="2019-12" db="EMBL/GenBank/DDBJ databases">
        <title>Engineering Photorhabdus to improve their lethality against agricultural pests.</title>
        <authorList>
            <person name="Machado R.A.R."/>
        </authorList>
    </citation>
    <scope>NUCLEOTIDE SEQUENCE [LARGE SCALE GENOMIC DNA]</scope>
    <source>
        <strain evidence="5 6">EN01</strain>
    </source>
</reference>
<evidence type="ECO:0000256" key="3">
    <source>
        <dbReference type="ARBA" id="ARBA00022649"/>
    </source>
</evidence>